<organism evidence="1 2">
    <name type="scientific">Hymenobacter yonginensis</name>
    <dbReference type="NCBI Taxonomy" id="748197"/>
    <lineage>
        <taxon>Bacteria</taxon>
        <taxon>Pseudomonadati</taxon>
        <taxon>Bacteroidota</taxon>
        <taxon>Cytophagia</taxon>
        <taxon>Cytophagales</taxon>
        <taxon>Hymenobacteraceae</taxon>
        <taxon>Hymenobacter</taxon>
    </lineage>
</organism>
<evidence type="ECO:0000313" key="2">
    <source>
        <dbReference type="Proteomes" id="UP001211872"/>
    </source>
</evidence>
<protein>
    <recommendedName>
        <fullName evidence="3">STAS/SEC14 domain-containing protein</fullName>
    </recommendedName>
</protein>
<dbReference type="RefSeq" id="WP_270125423.1">
    <property type="nucleotide sequence ID" value="NZ_CP115396.1"/>
</dbReference>
<reference evidence="1 2" key="1">
    <citation type="journal article" date="2011" name="Int. J. Syst. Evol. Microbiol.">
        <title>Hymenobacter yonginensis sp. nov., isolated from a mesotrophic artificial lake.</title>
        <authorList>
            <person name="Joung Y."/>
            <person name="Cho S.H."/>
            <person name="Kim H."/>
            <person name="Kim S.B."/>
            <person name="Joh K."/>
        </authorList>
    </citation>
    <scope>NUCLEOTIDE SEQUENCE [LARGE SCALE GENOMIC DNA]</scope>
    <source>
        <strain evidence="1 2">KCTC 22745</strain>
    </source>
</reference>
<dbReference type="Proteomes" id="UP001211872">
    <property type="component" value="Chromosome"/>
</dbReference>
<gene>
    <name evidence="1" type="ORF">O9Z63_11790</name>
</gene>
<proteinExistence type="predicted"/>
<name>A0ABY7PI45_9BACT</name>
<sequence>MPLLPEPSSCRFPESAQLLYENRFLHLAIDAHQPWLYACWLGEIDHAMLCAGAETIVRTVREHGIAKLLNDNRPLTNLQIDLAAWRQIDYLSQLHAASLHYIAWVYSDCAQIRFLVDDSLGRNRWPLTLTFEEYDVALDWLRNVA</sequence>
<evidence type="ECO:0000313" key="1">
    <source>
        <dbReference type="EMBL" id="WBO83061.1"/>
    </source>
</evidence>
<accession>A0ABY7PI45</accession>
<evidence type="ECO:0008006" key="3">
    <source>
        <dbReference type="Google" id="ProtNLM"/>
    </source>
</evidence>
<keyword evidence="2" id="KW-1185">Reference proteome</keyword>
<dbReference type="EMBL" id="CP115396">
    <property type="protein sequence ID" value="WBO83061.1"/>
    <property type="molecule type" value="Genomic_DNA"/>
</dbReference>